<sequence length="84" mass="9450">MQCPVTTHKTLTQLLQRYTTDGLRLSATIACNGTFVIGGDVELELNGAPIGMRGQNKIEIKCENQKWIHNHIELKNVGCFYRSM</sequence>
<dbReference type="HOGENOM" id="CLU_2529447_0_0_1"/>
<reference evidence="2" key="1">
    <citation type="submission" date="2011-07" db="EMBL/GenBank/DDBJ databases">
        <authorList>
            <consortium name="Caenorhabditis brenneri Sequencing and Analysis Consortium"/>
            <person name="Wilson R.K."/>
        </authorList>
    </citation>
    <scope>NUCLEOTIDE SEQUENCE [LARGE SCALE GENOMIC DNA]</scope>
    <source>
        <strain evidence="2">PB2801</strain>
    </source>
</reference>
<name>G0MB37_CAEBE</name>
<dbReference type="Proteomes" id="UP000008068">
    <property type="component" value="Unassembled WGS sequence"/>
</dbReference>
<evidence type="ECO:0000313" key="1">
    <source>
        <dbReference type="EMBL" id="EGT40586.1"/>
    </source>
</evidence>
<dbReference type="InParanoid" id="G0MB37"/>
<proteinExistence type="predicted"/>
<evidence type="ECO:0000313" key="2">
    <source>
        <dbReference type="Proteomes" id="UP000008068"/>
    </source>
</evidence>
<organism evidence="2">
    <name type="scientific">Caenorhabditis brenneri</name>
    <name type="common">Nematode worm</name>
    <dbReference type="NCBI Taxonomy" id="135651"/>
    <lineage>
        <taxon>Eukaryota</taxon>
        <taxon>Metazoa</taxon>
        <taxon>Ecdysozoa</taxon>
        <taxon>Nematoda</taxon>
        <taxon>Chromadorea</taxon>
        <taxon>Rhabditida</taxon>
        <taxon>Rhabditina</taxon>
        <taxon>Rhabditomorpha</taxon>
        <taxon>Rhabditoidea</taxon>
        <taxon>Rhabditidae</taxon>
        <taxon>Peloderinae</taxon>
        <taxon>Caenorhabditis</taxon>
    </lineage>
</organism>
<gene>
    <name evidence="1" type="ORF">CAEBREN_18089</name>
</gene>
<accession>G0MB37</accession>
<keyword evidence="2" id="KW-1185">Reference proteome</keyword>
<protein>
    <submittedName>
        <fullName evidence="1">Uncharacterized protein</fullName>
    </submittedName>
</protein>
<dbReference type="AlphaFoldDB" id="G0MB37"/>
<dbReference type="EMBL" id="GL379788">
    <property type="protein sequence ID" value="EGT40586.1"/>
    <property type="molecule type" value="Genomic_DNA"/>
</dbReference>